<accession>A0A1H8AQZ9</accession>
<protein>
    <recommendedName>
        <fullName evidence="3">Hydrogenase nickel incorporation protein HypA/HybF</fullName>
    </recommendedName>
</protein>
<evidence type="ECO:0008006" key="3">
    <source>
        <dbReference type="Google" id="ProtNLM"/>
    </source>
</evidence>
<dbReference type="OrthoDB" id="1753572at2"/>
<dbReference type="AlphaFoldDB" id="A0A1H8AQZ9"/>
<dbReference type="Proteomes" id="UP000199158">
    <property type="component" value="Unassembled WGS sequence"/>
</dbReference>
<organism evidence="1 2">
    <name type="scientific">Hydrogenoanaerobacterium saccharovorans</name>
    <dbReference type="NCBI Taxonomy" id="474960"/>
    <lineage>
        <taxon>Bacteria</taxon>
        <taxon>Bacillati</taxon>
        <taxon>Bacillota</taxon>
        <taxon>Clostridia</taxon>
        <taxon>Eubacteriales</taxon>
        <taxon>Oscillospiraceae</taxon>
        <taxon>Hydrogenoanaerobacterium</taxon>
    </lineage>
</organism>
<evidence type="ECO:0000313" key="2">
    <source>
        <dbReference type="Proteomes" id="UP000199158"/>
    </source>
</evidence>
<reference evidence="1 2" key="1">
    <citation type="submission" date="2016-10" db="EMBL/GenBank/DDBJ databases">
        <authorList>
            <person name="de Groot N.N."/>
        </authorList>
    </citation>
    <scope>NUCLEOTIDE SEQUENCE [LARGE SCALE GENOMIC DNA]</scope>
    <source>
        <strain evidence="1 2">CGMCC 1.5070</strain>
    </source>
</reference>
<dbReference type="STRING" id="474960.SAMN05216180_1432"/>
<evidence type="ECO:0000313" key="1">
    <source>
        <dbReference type="EMBL" id="SEM71937.1"/>
    </source>
</evidence>
<keyword evidence="2" id="KW-1185">Reference proteome</keyword>
<dbReference type="EMBL" id="FOCG01000001">
    <property type="protein sequence ID" value="SEM71937.1"/>
    <property type="molecule type" value="Genomic_DNA"/>
</dbReference>
<dbReference type="RefSeq" id="WP_092753056.1">
    <property type="nucleotide sequence ID" value="NZ_FOCG01000001.1"/>
</dbReference>
<proteinExistence type="predicted"/>
<gene>
    <name evidence="1" type="ORF">SAMN05216180_1432</name>
</gene>
<sequence length="85" mass="9646">MHDTHLIEKIYQSIVTLCKQNSIVKINEINIEVDEGSHIDGPHLLSHLKDRDSEMFGDWTVINVERKPYAKLTAVIKSIDGDGCE</sequence>
<name>A0A1H8AQZ9_9FIRM</name>